<feature type="transmembrane region" description="Helical" evidence="1">
    <location>
        <begin position="96"/>
        <end position="114"/>
    </location>
</feature>
<dbReference type="STRING" id="199441.BkAM31D_24000"/>
<sequence length="166" mass="19937">MSEKNFLWLLQGMTIGSLPFVLFRKQPIKDWLIVFFLVGIVSGNIDKWLTRKGILQYPVRTFPRFLQTSFLFDYLLCPLLNVLYNQITFKDKPKLALLKLFLFITPMTVFELFLEKNTNLIKWKKGWTFYHTYISTFTKYFSVRLLMGLIRNISRSQEQNHRYQTD</sequence>
<reference evidence="2 3" key="1">
    <citation type="submission" date="2017-04" db="EMBL/GenBank/DDBJ databases">
        <title>Bacillus krulwichiae AM31D Genome sequencing and assembly.</title>
        <authorList>
            <person name="Krulwich T.A."/>
            <person name="Anastor L."/>
            <person name="Ehrlich R."/>
            <person name="Ehrlich G.D."/>
            <person name="Janto B."/>
        </authorList>
    </citation>
    <scope>NUCLEOTIDE SEQUENCE [LARGE SCALE GENOMIC DNA]</scope>
    <source>
        <strain evidence="2 3">AM31D</strain>
    </source>
</reference>
<feature type="transmembrane region" description="Helical" evidence="1">
    <location>
        <begin position="65"/>
        <end position="84"/>
    </location>
</feature>
<dbReference type="Proteomes" id="UP000193006">
    <property type="component" value="Chromosome"/>
</dbReference>
<evidence type="ECO:0000313" key="3">
    <source>
        <dbReference type="Proteomes" id="UP000193006"/>
    </source>
</evidence>
<evidence type="ECO:0000313" key="2">
    <source>
        <dbReference type="EMBL" id="ARK32669.1"/>
    </source>
</evidence>
<keyword evidence="3" id="KW-1185">Reference proteome</keyword>
<feature type="transmembrane region" description="Helical" evidence="1">
    <location>
        <begin position="126"/>
        <end position="147"/>
    </location>
</feature>
<proteinExistence type="predicted"/>
<accession>A0A1X9MGR8</accession>
<gene>
    <name evidence="2" type="ORF">BkAM31D_24000</name>
</gene>
<evidence type="ECO:0000256" key="1">
    <source>
        <dbReference type="SAM" id="Phobius"/>
    </source>
</evidence>
<dbReference type="RefSeq" id="WP_066154685.1">
    <property type="nucleotide sequence ID" value="NZ_CP020814.1"/>
</dbReference>
<dbReference type="EMBL" id="CP020814">
    <property type="protein sequence ID" value="ARK32669.1"/>
    <property type="molecule type" value="Genomic_DNA"/>
</dbReference>
<name>A0A1X9MGR8_9BACI</name>
<keyword evidence="1" id="KW-0812">Transmembrane</keyword>
<keyword evidence="1" id="KW-1133">Transmembrane helix</keyword>
<protein>
    <submittedName>
        <fullName evidence="2">Uncharacterized protein</fullName>
    </submittedName>
</protein>
<keyword evidence="1" id="KW-0472">Membrane</keyword>
<dbReference type="KEGG" id="bkw:BkAM31D_24000"/>
<dbReference type="AlphaFoldDB" id="A0A1X9MGR8"/>
<feature type="transmembrane region" description="Helical" evidence="1">
    <location>
        <begin position="30"/>
        <end position="45"/>
    </location>
</feature>
<dbReference type="InterPro" id="IPR048147">
    <property type="entry name" value="CBO0543-like"/>
</dbReference>
<dbReference type="NCBIfam" id="NF041644">
    <property type="entry name" value="CBO0543_fam"/>
    <property type="match status" value="1"/>
</dbReference>
<organism evidence="2 3">
    <name type="scientific">Halalkalibacter krulwichiae</name>
    <dbReference type="NCBI Taxonomy" id="199441"/>
    <lineage>
        <taxon>Bacteria</taxon>
        <taxon>Bacillati</taxon>
        <taxon>Bacillota</taxon>
        <taxon>Bacilli</taxon>
        <taxon>Bacillales</taxon>
        <taxon>Bacillaceae</taxon>
        <taxon>Halalkalibacter</taxon>
    </lineage>
</organism>
<feature type="transmembrane region" description="Helical" evidence="1">
    <location>
        <begin position="6"/>
        <end position="23"/>
    </location>
</feature>